<keyword evidence="3" id="KW-1185">Reference proteome</keyword>
<dbReference type="NCBIfam" id="TIGR02532">
    <property type="entry name" value="IV_pilin_GFxxxE"/>
    <property type="match status" value="1"/>
</dbReference>
<feature type="transmembrane region" description="Helical" evidence="1">
    <location>
        <begin position="12"/>
        <end position="35"/>
    </location>
</feature>
<dbReference type="EMBL" id="JBHSWE010000001">
    <property type="protein sequence ID" value="MFC6670998.1"/>
    <property type="molecule type" value="Genomic_DNA"/>
</dbReference>
<proteinExistence type="predicted"/>
<accession>A0ABW2A0L4</accession>
<keyword evidence="1" id="KW-1133">Transmembrane helix</keyword>
<keyword evidence="1" id="KW-0812">Transmembrane</keyword>
<dbReference type="Pfam" id="PF07963">
    <property type="entry name" value="N_methyl"/>
    <property type="match status" value="1"/>
</dbReference>
<name>A0ABW2A0L4_9GAMM</name>
<dbReference type="Proteomes" id="UP001596422">
    <property type="component" value="Unassembled WGS sequence"/>
</dbReference>
<keyword evidence="1" id="KW-0472">Membrane</keyword>
<dbReference type="PROSITE" id="PS00409">
    <property type="entry name" value="PROKAR_NTER_METHYL"/>
    <property type="match status" value="1"/>
</dbReference>
<evidence type="ECO:0000256" key="1">
    <source>
        <dbReference type="SAM" id="Phobius"/>
    </source>
</evidence>
<gene>
    <name evidence="2" type="ORF">ACFQDL_13690</name>
</gene>
<evidence type="ECO:0000313" key="2">
    <source>
        <dbReference type="EMBL" id="MFC6670998.1"/>
    </source>
</evidence>
<evidence type="ECO:0000313" key="3">
    <source>
        <dbReference type="Proteomes" id="UP001596422"/>
    </source>
</evidence>
<sequence>MNSELQIKRVRVSGFTLIEVLISLVIAVIGITALLQLQGVFLQSASDAEKRAAAAALAEKKFEELRSFENTSGYNLIGSASAGTSSTESIVVGSSSIDYAIDWSDVTPWTSSGSASISNSEYKEITINVSWDNNESSLAMSSIIAKIDPNLSGLIEKSGFGGDLPDVEYTPGAAPEVIAVDLGNGLKRETSKPLPEVTQKGTSNIVKFEIVTYDTENYRQVTEDFLSVNCICQLSSTPGSGYEASKTVFNQDTQSIDVEYPTSFTTKPVGTVYNSGATNDQPNICVRCCRDHHDSDGGTENSYRWYWPGQGDASVATYFHTAGTYSGDHKHFYSTDGTTYTEASAEPQKRYLENCRFKRVDGIYRLMQDWRMVDITTMPSNFLASGSQGNADYTTYIASVAEAVLETAASNNEKLGDTLPNVAKPTGRDLVSGAMGSVFTGSQTQLLARTIYVDPLTVSEVSTINNIKNQVESSGSGSWLDKVPFYEINATLLANWEPGDATIADVENDPVITITDPDNDYYGSYERGLVLANAAGVTSISASSLVTNTGVIGHRNAADISLATDNIFDTAANELDDSITVEVEVGSVISGTFACFKDTASGGCGNAVNYNTIVVATTAGSCTVADELVNGATWGWQCSVPNGFSGNVSFSAPTYGFIISTSPNGRDDAVLGAQYDYSTSAGTAGIQIYVVIPD</sequence>
<protein>
    <submittedName>
        <fullName evidence="2">Prepilin-type N-terminal cleavage/methylation domain-containing protein</fullName>
    </submittedName>
</protein>
<organism evidence="2 3">
    <name type="scientific">Marinobacterium aestuariivivens</name>
    <dbReference type="NCBI Taxonomy" id="1698799"/>
    <lineage>
        <taxon>Bacteria</taxon>
        <taxon>Pseudomonadati</taxon>
        <taxon>Pseudomonadota</taxon>
        <taxon>Gammaproteobacteria</taxon>
        <taxon>Oceanospirillales</taxon>
        <taxon>Oceanospirillaceae</taxon>
        <taxon>Marinobacterium</taxon>
    </lineage>
</organism>
<dbReference type="RefSeq" id="WP_379909501.1">
    <property type="nucleotide sequence ID" value="NZ_JBHSWE010000001.1"/>
</dbReference>
<reference evidence="3" key="1">
    <citation type="journal article" date="2019" name="Int. J. Syst. Evol. Microbiol.">
        <title>The Global Catalogue of Microorganisms (GCM) 10K type strain sequencing project: providing services to taxonomists for standard genome sequencing and annotation.</title>
        <authorList>
            <consortium name="The Broad Institute Genomics Platform"/>
            <consortium name="The Broad Institute Genome Sequencing Center for Infectious Disease"/>
            <person name="Wu L."/>
            <person name="Ma J."/>
        </authorList>
    </citation>
    <scope>NUCLEOTIDE SEQUENCE [LARGE SCALE GENOMIC DNA]</scope>
    <source>
        <strain evidence="3">NBRC 111756</strain>
    </source>
</reference>
<dbReference type="InterPro" id="IPR012902">
    <property type="entry name" value="N_methyl_site"/>
</dbReference>
<comment type="caution">
    <text evidence="2">The sequence shown here is derived from an EMBL/GenBank/DDBJ whole genome shotgun (WGS) entry which is preliminary data.</text>
</comment>